<feature type="signal peptide" evidence="1">
    <location>
        <begin position="1"/>
        <end position="33"/>
    </location>
</feature>
<feature type="chain" id="PRO_5011543766" description="Prenyltransferase and squalene oxidase repeat-containing protein" evidence="1">
    <location>
        <begin position="34"/>
        <end position="545"/>
    </location>
</feature>
<dbReference type="Proteomes" id="UP000198649">
    <property type="component" value="Unassembled WGS sequence"/>
</dbReference>
<dbReference type="RefSeq" id="WP_091110235.1">
    <property type="nucleotide sequence ID" value="NZ_BKAF01000002.1"/>
</dbReference>
<evidence type="ECO:0000256" key="1">
    <source>
        <dbReference type="SAM" id="SignalP"/>
    </source>
</evidence>
<evidence type="ECO:0000313" key="2">
    <source>
        <dbReference type="EMBL" id="SFH75361.1"/>
    </source>
</evidence>
<evidence type="ECO:0008006" key="4">
    <source>
        <dbReference type="Google" id="ProtNLM"/>
    </source>
</evidence>
<dbReference type="OrthoDB" id="4842970at2"/>
<reference evidence="2 3" key="1">
    <citation type="submission" date="2016-10" db="EMBL/GenBank/DDBJ databases">
        <authorList>
            <person name="de Groot N.N."/>
        </authorList>
    </citation>
    <scope>NUCLEOTIDE SEQUENCE [LARGE SCALE GENOMIC DNA]</scope>
    <source>
        <strain evidence="2 3">CGMCC 1.11156</strain>
    </source>
</reference>
<evidence type="ECO:0000313" key="3">
    <source>
        <dbReference type="Proteomes" id="UP000198649"/>
    </source>
</evidence>
<dbReference type="STRING" id="1005945.SAMN05216561_102119"/>
<accession>A0A1I3CMC1</accession>
<name>A0A1I3CMC1_9ACTN</name>
<proteinExistence type="predicted"/>
<dbReference type="Gene3D" id="1.50.10.20">
    <property type="match status" value="1"/>
</dbReference>
<gene>
    <name evidence="2" type="ORF">SAMN05216561_102119</name>
</gene>
<dbReference type="InterPro" id="IPR008930">
    <property type="entry name" value="Terpenoid_cyclase/PrenylTrfase"/>
</dbReference>
<dbReference type="AlphaFoldDB" id="A0A1I3CMC1"/>
<organism evidence="2 3">
    <name type="scientific">Nocardioides psychrotolerans</name>
    <dbReference type="NCBI Taxonomy" id="1005945"/>
    <lineage>
        <taxon>Bacteria</taxon>
        <taxon>Bacillati</taxon>
        <taxon>Actinomycetota</taxon>
        <taxon>Actinomycetes</taxon>
        <taxon>Propionibacteriales</taxon>
        <taxon>Nocardioidaceae</taxon>
        <taxon>Nocardioides</taxon>
    </lineage>
</organism>
<dbReference type="SUPFAM" id="SSF48239">
    <property type="entry name" value="Terpenoid cyclases/Protein prenyltransferases"/>
    <property type="match status" value="1"/>
</dbReference>
<protein>
    <recommendedName>
        <fullName evidence="4">Prenyltransferase and squalene oxidase repeat-containing protein</fullName>
    </recommendedName>
</protein>
<dbReference type="EMBL" id="FOQG01000002">
    <property type="protein sequence ID" value="SFH75361.1"/>
    <property type="molecule type" value="Genomic_DNA"/>
</dbReference>
<sequence>MNSPILRRTVGLLATPALALGALAALPAAPSYAAEDPAPVTAGAAWLETQLTDGLVFNPNFGGFDDYGLSIDVALGLDAIGGHDPAVQAVTDAIAANLSSYTSYPTGDSTHVLAGSMGKALALATSAGRDGNAFGGTDLVADLEAQVATEALIDGRIQDTFDGTQPFEADFSNTIGQAFAVQGLDAEASALVDPATDFLLAQQCTEGFFRLNFAAADAPLQACDADPEAAPDTDVTALAVIALQSQTDDTDVQAAVTRATDWLAGAQRDNGSFGGGTSTEAPNTNSTGLAGWALGTEGDTARAAEAATWVRRLQADDTAPCASGLTPDNGAIAYDAAARNTARGEGITDAVEDQFRRASAQALPGLQWAPAEGTGAVAVPNQRFFQQAGRSITVVSGGGLAPGDTVCVTRGRAVAARTTAGDDGQAVARVTLPAGTALRTFVLRSGEATVGSTTFQAVAAKKLGLKIAKVRVARGAFDTVKVSGLARRESVRVFLRGKRVAAGTANAQGVLTKRFKVTGNLGKATLKVTGEFANRTNTATITVKR</sequence>
<keyword evidence="3" id="KW-1185">Reference proteome</keyword>
<keyword evidence="1" id="KW-0732">Signal</keyword>